<sequence length="1788" mass="189098">MKLVSTTRTKSSRASELEVLVTTREGSNGHADHHRSDSARSSVSSTSYLTTDSSPSATDSLFHESSPPHRATGRPRKFGAASATSDERAVDSSLGVDRSPSSTEALSLVGSLSKIDVVRAISSGSLARSQSWASTTPTSPDEDPCRREDGKSATFGGAQDDIPPSAADGAPTSLDGDQGGILGSWKADYSYAESTSNDSEKCLPPLMLSNLPIPPSRSGSLVHSSTRPNAVGSSPQESLDSGRIVRSDTCTKGPERTAQTQDRESLVSSAMPATSPSTSPRTPLASPTRSIGASTISQSNLNASLPLGQRSQKEGDILPRPSPPATARAGSTGSVPEVNVSAVPDSPPAVSASSPSPPSSLSFRSTLSRSARSFRNSFLWHTTGGHAPSASSSARTPSSPNPSPIHSSSVSPRLSDGHFASVASTRAGCSPSPSSSEVSLHKSTVSQDVSPYGQAQPRSTSPFIFRRSSKQASYTQNFESNAVIDEKHKTISSLHWHAPLPVLANANFAMPQRPSSTSASTLGSRSSLHDSCPNDTTEASSGREQPSPSSFITHLNLARDAGARRFGKDGTAPLKDTTFSEKIGSSKHSRPLLRRDRSQSEGQLPRMHTKPTSPSILTTSTSLSVAPQIEPPKFSPTDLGISSFLSHDFIDPAPDSFAFNGHVDESPSVEAHESQFSSGKELDNGRHNEGATLATGKLLEPLELTSTVSSSSKATAVLKRLTAEAEAHPQHESRAYHMALTDTRSNRAVMDREGQTELPEQAALVGFPRSTAWSPRSQLAPSAPVHTPGSASKTGEDDETQFFDAMSDLSQTRSSSVSSFTSPAYVKRGGTRDRHTSHAPVSPSASQALMASSKDLTNSRRGSISRTLSAALEPLHVKKTVTDRNLALRALPSSPRNGEKLADTHPPRAETSLGFTLKNALRRERKSSTETYLGKSDTVSKSGTSSAVDHSNGLTSSKAVSLSSITKSKASRMAETPPKKVWNNVGKATLNSSPPVSWRYGSASYFSPPSLPKVGRSSTTNSLRYDASSPSKASQQVPPAPSSYQAPSSRSILNRSPPMRISSISSKSSPRKAMATSAAKESPPSKELPKSIEKVVSLPTMTRYICAEDVKPVKRVGASRPTQSPSSSAVCTQPLNRKERRSSLTRRSPQKGPTDYAKLIKKGSKQRESLNHADNMVSPWRGGTVVPPRRRKSLSKPVLPRIKTDLEEPVAEPFERPSTVMGMNSSFERRTLQKSRQPTLDMIDDREFLEALEQVRARQRERIAAEAVEVATKEHLARLGMLSGHHRNPQSHAMANQEGLERGRSLPKTGSSAEAPAGTSRLRRSASADARLSTLSSSEASQKGISSAEEAVRAAVSTARPAQPTSGLEWGVGKAAGKLRDGAFVNDDDWKKEVKALFLIRELVQTERSYARHLASLLAVAKRPFAAAPSTHRRKGSVSLMGPAGVSKQVSGPPPSHIVHLRTLLPQLIALSRALTTRIEENPTSAGVGAAFEVLGAQLEATFVSWSGVISDVMRDLRVAEAPRSKAKEKLGLIPLLAAQGSEVGFQSTEQLSPTRESSVSMIDALALGGSIPTLPAAAPSSLARSLKGPKHASTTGRMSKRRSTMTEATFVPMQMPAKTADTAADGGEEHVSRPSSPWGFASIGLPRSSGHSKSASAAGTPATTPTSIKSGPLAMTTRSSSSSAVAGGVKSLTAMDIVIMPTQRIPRYGLLLRDLLSNTPPMSLSHVRVQRALCSIHRVAQLCDAISAPPSPIASGSSLIKSAPAGSTFLLSKTPLSAGSGGSLSRR</sequence>
<name>A0ACD0P8M7_9BASI</name>
<gene>
    <name evidence="1" type="ORF">IE53DRAFT_69752</name>
</gene>
<evidence type="ECO:0000313" key="2">
    <source>
        <dbReference type="Proteomes" id="UP000245626"/>
    </source>
</evidence>
<proteinExistence type="predicted"/>
<protein>
    <submittedName>
        <fullName evidence="1">Uncharacterized protein</fullName>
    </submittedName>
</protein>
<keyword evidence="2" id="KW-1185">Reference proteome</keyword>
<dbReference type="Proteomes" id="UP000245626">
    <property type="component" value="Unassembled WGS sequence"/>
</dbReference>
<dbReference type="EMBL" id="KZ819684">
    <property type="protein sequence ID" value="PWN54438.1"/>
    <property type="molecule type" value="Genomic_DNA"/>
</dbReference>
<reference evidence="1 2" key="1">
    <citation type="journal article" date="2018" name="Mol. Biol. Evol.">
        <title>Broad Genomic Sampling Reveals a Smut Pathogenic Ancestry of the Fungal Clade Ustilaginomycotina.</title>
        <authorList>
            <person name="Kijpornyongpan T."/>
            <person name="Mondo S.J."/>
            <person name="Barry K."/>
            <person name="Sandor L."/>
            <person name="Lee J."/>
            <person name="Lipzen A."/>
            <person name="Pangilinan J."/>
            <person name="LaButti K."/>
            <person name="Hainaut M."/>
            <person name="Henrissat B."/>
            <person name="Grigoriev I.V."/>
            <person name="Spatafora J.W."/>
            <person name="Aime M.C."/>
        </authorList>
    </citation>
    <scope>NUCLEOTIDE SEQUENCE [LARGE SCALE GENOMIC DNA]</scope>
    <source>
        <strain evidence="1 2">SA 807</strain>
    </source>
</reference>
<accession>A0ACD0P8M7</accession>
<organism evidence="1 2">
    <name type="scientific">Violaceomyces palustris</name>
    <dbReference type="NCBI Taxonomy" id="1673888"/>
    <lineage>
        <taxon>Eukaryota</taxon>
        <taxon>Fungi</taxon>
        <taxon>Dikarya</taxon>
        <taxon>Basidiomycota</taxon>
        <taxon>Ustilaginomycotina</taxon>
        <taxon>Ustilaginomycetes</taxon>
        <taxon>Violaceomycetales</taxon>
        <taxon>Violaceomycetaceae</taxon>
        <taxon>Violaceomyces</taxon>
    </lineage>
</organism>
<evidence type="ECO:0000313" key="1">
    <source>
        <dbReference type="EMBL" id="PWN54438.1"/>
    </source>
</evidence>